<dbReference type="InterPro" id="IPR013216">
    <property type="entry name" value="Methyltransf_11"/>
</dbReference>
<dbReference type="SUPFAM" id="SSF53335">
    <property type="entry name" value="S-adenosyl-L-methionine-dependent methyltransferases"/>
    <property type="match status" value="1"/>
</dbReference>
<dbReference type="InterPro" id="IPR029063">
    <property type="entry name" value="SAM-dependent_MTases_sf"/>
</dbReference>
<dbReference type="eggNOG" id="COG2227">
    <property type="taxonomic scope" value="Bacteria"/>
</dbReference>
<dbReference type="STRING" id="43989.cce_2094"/>
<evidence type="ECO:0000259" key="2">
    <source>
        <dbReference type="Pfam" id="PF08241"/>
    </source>
</evidence>
<evidence type="ECO:0000313" key="4">
    <source>
        <dbReference type="Proteomes" id="UP000001203"/>
    </source>
</evidence>
<dbReference type="KEGG" id="cyt:cce_2094"/>
<feature type="transmembrane region" description="Helical" evidence="1">
    <location>
        <begin position="187"/>
        <end position="210"/>
    </location>
</feature>
<dbReference type="Gene3D" id="3.40.50.150">
    <property type="entry name" value="Vaccinia Virus protein VP39"/>
    <property type="match status" value="1"/>
</dbReference>
<dbReference type="OrthoDB" id="421066at2"/>
<gene>
    <name evidence="3" type="ordered locus">cce_2094</name>
</gene>
<dbReference type="CDD" id="cd02440">
    <property type="entry name" value="AdoMet_MTases"/>
    <property type="match status" value="1"/>
</dbReference>
<keyword evidence="1" id="KW-0812">Transmembrane</keyword>
<dbReference type="Pfam" id="PF08241">
    <property type="entry name" value="Methyltransf_11"/>
    <property type="match status" value="1"/>
</dbReference>
<dbReference type="RefSeq" id="WP_009546848.1">
    <property type="nucleotide sequence ID" value="NC_010546.1"/>
</dbReference>
<reference evidence="3 4" key="1">
    <citation type="journal article" date="2008" name="Proc. Natl. Acad. Sci. U.S.A.">
        <title>The genome of Cyanothece 51142, a unicellular diazotrophic cyanobacterium important in the marine nitrogen cycle.</title>
        <authorList>
            <person name="Welsh E.A."/>
            <person name="Liberton M."/>
            <person name="Stoeckel J."/>
            <person name="Loh T."/>
            <person name="Elvitigala T."/>
            <person name="Wang C."/>
            <person name="Wollam A."/>
            <person name="Fulton R.S."/>
            <person name="Clifton S.W."/>
            <person name="Jacobs J.M."/>
            <person name="Aurora R."/>
            <person name="Ghosh B.K."/>
            <person name="Sherman L.A."/>
            <person name="Smith R.D."/>
            <person name="Wilson R.K."/>
            <person name="Pakrasi H.B."/>
        </authorList>
    </citation>
    <scope>NUCLEOTIDE SEQUENCE [LARGE SCALE GENOMIC DNA]</scope>
    <source>
        <strain evidence="4">ATCC 51142 / BH68</strain>
    </source>
</reference>
<keyword evidence="1" id="KW-0472">Membrane</keyword>
<organism evidence="3 4">
    <name type="scientific">Crocosphaera subtropica (strain ATCC 51142 / BH68)</name>
    <name type="common">Cyanothece sp. (strain ATCC 51142)</name>
    <dbReference type="NCBI Taxonomy" id="43989"/>
    <lineage>
        <taxon>Bacteria</taxon>
        <taxon>Bacillati</taxon>
        <taxon>Cyanobacteriota</taxon>
        <taxon>Cyanophyceae</taxon>
        <taxon>Oscillatoriophycideae</taxon>
        <taxon>Chroococcales</taxon>
        <taxon>Aphanothecaceae</taxon>
        <taxon>Crocosphaera</taxon>
        <taxon>Crocosphaera subtropica</taxon>
    </lineage>
</organism>
<accession>B1WNL5</accession>
<dbReference type="HOGENOM" id="CLU_080435_2_0_3"/>
<name>B1WNL5_CROS5</name>
<evidence type="ECO:0000256" key="1">
    <source>
        <dbReference type="SAM" id="Phobius"/>
    </source>
</evidence>
<dbReference type="EMBL" id="CP000806">
    <property type="protein sequence ID" value="ACB51444.1"/>
    <property type="molecule type" value="Genomic_DNA"/>
</dbReference>
<protein>
    <recommendedName>
        <fullName evidence="2">Methyltransferase type 11 domain-containing protein</fullName>
    </recommendedName>
</protein>
<keyword evidence="4" id="KW-1185">Reference proteome</keyword>
<proteinExistence type="predicted"/>
<dbReference type="GO" id="GO:0008757">
    <property type="term" value="F:S-adenosylmethionine-dependent methyltransferase activity"/>
    <property type="evidence" value="ECO:0007669"/>
    <property type="project" value="InterPro"/>
</dbReference>
<dbReference type="AlphaFoldDB" id="B1WNL5"/>
<sequence>MSYFKRLVEFNSSRYRLWEENSAFAKTVPKDALVLDAGSGSSPYKSLFTHAQYESADFEQVNKTYAKTTYVCNLEKIPVEDCRFDFIIFNQVMEHLPDPKSVLIELNRVLKPGGKMIYSGPLFYEEHEQPYDFYRYTQFGLRELFSASGFVIDRLDWLEGYLGTVGYQLNSMSKYLPLKPQDLGNGIIGYGLVPMILVLKIIFLISSFLFHRLDISKNP</sequence>
<feature type="domain" description="Methyltransferase type 11" evidence="2">
    <location>
        <begin position="36"/>
        <end position="117"/>
    </location>
</feature>
<evidence type="ECO:0000313" key="3">
    <source>
        <dbReference type="EMBL" id="ACB51444.1"/>
    </source>
</evidence>
<dbReference type="Proteomes" id="UP000001203">
    <property type="component" value="Chromosome circular"/>
</dbReference>
<keyword evidence="1" id="KW-1133">Transmembrane helix</keyword>